<evidence type="ECO:0000259" key="3">
    <source>
        <dbReference type="Pfam" id="PF01757"/>
    </source>
</evidence>
<protein>
    <recommendedName>
        <fullName evidence="3">Acyltransferase 3 domain-containing protein</fullName>
    </recommendedName>
</protein>
<keyword evidence="5" id="KW-1185">Reference proteome</keyword>
<feature type="transmembrane region" description="Helical" evidence="2">
    <location>
        <begin position="161"/>
        <end position="180"/>
    </location>
</feature>
<feature type="transmembrane region" description="Helical" evidence="2">
    <location>
        <begin position="331"/>
        <end position="348"/>
    </location>
</feature>
<organism evidence="4 5">
    <name type="scientific">Neoarthrinium moseri</name>
    <dbReference type="NCBI Taxonomy" id="1658444"/>
    <lineage>
        <taxon>Eukaryota</taxon>
        <taxon>Fungi</taxon>
        <taxon>Dikarya</taxon>
        <taxon>Ascomycota</taxon>
        <taxon>Pezizomycotina</taxon>
        <taxon>Sordariomycetes</taxon>
        <taxon>Xylariomycetidae</taxon>
        <taxon>Amphisphaeriales</taxon>
        <taxon>Apiosporaceae</taxon>
        <taxon>Neoarthrinium</taxon>
    </lineage>
</organism>
<name>A0A9P9W8V1_9PEZI</name>
<feature type="transmembrane region" description="Helical" evidence="2">
    <location>
        <begin position="239"/>
        <end position="257"/>
    </location>
</feature>
<dbReference type="InterPro" id="IPR002656">
    <property type="entry name" value="Acyl_transf_3_dom"/>
</dbReference>
<keyword evidence="2" id="KW-0472">Membrane</keyword>
<feature type="region of interest" description="Disordered" evidence="1">
    <location>
        <begin position="1"/>
        <end position="26"/>
    </location>
</feature>
<feature type="transmembrane region" description="Helical" evidence="2">
    <location>
        <begin position="413"/>
        <end position="434"/>
    </location>
</feature>
<sequence>MFGLSTTTSSNAEYHRVPDDNDAIDKERHDDLTTQDIELGIPGGRDEPAVERKQESGRVHATAWLDGLRGFAAFFVVLHHMTIIWFPWSVYNAYGADPDSYLFFQLPIVRLIITGHIQVAIFLVISGYALSLKTLKFLHKGQVGEAHNALVSSAFRRHPRLFIPPIVVCFFSMFFAWMNWYGNGARMPGAATPVVNPPIFESFWDQLIDYLKWCWRLADPLTRAVPSGEWVYDNPLWTLPYEFRGSFLVYGILLALSRARPVVRIITTALLAIHALCFVYHTMFLFIVGLLIADLKLWDPDVAGFVQDLADRVHIKLPAIRLGKTERHQRFLWGVLSLFGFFVALWIGSIPNFHRGGKDAFGYRTLSALIPMNWHAQGQQDNYWVCIAAALLIFVVDRTPLLQKLYTNRLGLFLGRISFALYLVHVPILHSFGWWAGNTFIKMTGSDTFAGYDFGIAIAWILDLSITIVVAHFVERFVDAKAVRFAGWLYQKFGKGA</sequence>
<accession>A0A9P9W8V1</accession>
<keyword evidence="2" id="KW-0812">Transmembrane</keyword>
<dbReference type="EMBL" id="JAFIMR010000068">
    <property type="protein sequence ID" value="KAI1850808.1"/>
    <property type="molecule type" value="Genomic_DNA"/>
</dbReference>
<feature type="compositionally biased region" description="Polar residues" evidence="1">
    <location>
        <begin position="1"/>
        <end position="12"/>
    </location>
</feature>
<evidence type="ECO:0000313" key="5">
    <source>
        <dbReference type="Proteomes" id="UP000829685"/>
    </source>
</evidence>
<feature type="transmembrane region" description="Helical" evidence="2">
    <location>
        <begin position="108"/>
        <end position="130"/>
    </location>
</feature>
<dbReference type="PANTHER" id="PTHR23028:SF134">
    <property type="entry name" value="PUTATIVE (AFU_ORTHOLOGUE AFUA_4G08520)-RELATED"/>
    <property type="match status" value="1"/>
</dbReference>
<dbReference type="PANTHER" id="PTHR23028">
    <property type="entry name" value="ACETYLTRANSFERASE"/>
    <property type="match status" value="1"/>
</dbReference>
<evidence type="ECO:0000256" key="1">
    <source>
        <dbReference type="SAM" id="MobiDB-lite"/>
    </source>
</evidence>
<feature type="transmembrane region" description="Helical" evidence="2">
    <location>
        <begin position="68"/>
        <end position="88"/>
    </location>
</feature>
<dbReference type="GO" id="GO:0016747">
    <property type="term" value="F:acyltransferase activity, transferring groups other than amino-acyl groups"/>
    <property type="evidence" value="ECO:0007669"/>
    <property type="project" value="InterPro"/>
</dbReference>
<evidence type="ECO:0000313" key="4">
    <source>
        <dbReference type="EMBL" id="KAI1850808.1"/>
    </source>
</evidence>
<feature type="compositionally biased region" description="Basic and acidic residues" evidence="1">
    <location>
        <begin position="13"/>
        <end position="26"/>
    </location>
</feature>
<evidence type="ECO:0000256" key="2">
    <source>
        <dbReference type="SAM" id="Phobius"/>
    </source>
</evidence>
<keyword evidence="2" id="KW-1133">Transmembrane helix</keyword>
<dbReference type="Pfam" id="PF01757">
    <property type="entry name" value="Acyl_transf_3"/>
    <property type="match status" value="1"/>
</dbReference>
<feature type="domain" description="Acyltransferase 3" evidence="3">
    <location>
        <begin position="63"/>
        <end position="461"/>
    </location>
</feature>
<gene>
    <name evidence="4" type="ORF">JX265_013371</name>
</gene>
<dbReference type="Proteomes" id="UP000829685">
    <property type="component" value="Unassembled WGS sequence"/>
</dbReference>
<dbReference type="AlphaFoldDB" id="A0A9P9W8V1"/>
<proteinExistence type="predicted"/>
<reference evidence="4" key="1">
    <citation type="submission" date="2021-03" db="EMBL/GenBank/DDBJ databases">
        <title>Revisited historic fungal species revealed as producer of novel bioactive compounds through whole genome sequencing and comparative genomics.</title>
        <authorList>
            <person name="Vignolle G.A."/>
            <person name="Hochenegger N."/>
            <person name="Mach R.L."/>
            <person name="Mach-Aigner A.R."/>
            <person name="Javad Rahimi M."/>
            <person name="Salim K.A."/>
            <person name="Chan C.M."/>
            <person name="Lim L.B.L."/>
            <person name="Cai F."/>
            <person name="Druzhinina I.S."/>
            <person name="U'Ren J.M."/>
            <person name="Derntl C."/>
        </authorList>
    </citation>
    <scope>NUCLEOTIDE SEQUENCE</scope>
    <source>
        <strain evidence="4">TUCIM 5799</strain>
    </source>
</reference>
<feature type="transmembrane region" description="Helical" evidence="2">
    <location>
        <begin position="269"/>
        <end position="293"/>
    </location>
</feature>
<feature type="transmembrane region" description="Helical" evidence="2">
    <location>
        <begin position="454"/>
        <end position="474"/>
    </location>
</feature>
<comment type="caution">
    <text evidence="4">The sequence shown here is derived from an EMBL/GenBank/DDBJ whole genome shotgun (WGS) entry which is preliminary data.</text>
</comment>
<dbReference type="InterPro" id="IPR050879">
    <property type="entry name" value="Acyltransferase_3"/>
</dbReference>